<feature type="domain" description="Transcription regulator AsnC/Lrp ligand binding" evidence="1">
    <location>
        <begin position="6"/>
        <end position="71"/>
    </location>
</feature>
<protein>
    <submittedName>
        <fullName evidence="2">Transcriptional regulator AsnC family</fullName>
    </submittedName>
</protein>
<reference evidence="2" key="1">
    <citation type="journal article" date="2014" name="Genome Biol. Evol.">
        <title>Pangenome evidence for extensive interdomain horizontal transfer affecting lineage core and shell genes in uncultured planktonic thaumarchaeota and euryarchaeota.</title>
        <authorList>
            <person name="Deschamps P."/>
            <person name="Zivanovic Y."/>
            <person name="Moreira D."/>
            <person name="Rodriguez-Valera F."/>
            <person name="Lopez-Garcia P."/>
        </authorList>
    </citation>
    <scope>NUCLEOTIDE SEQUENCE</scope>
</reference>
<dbReference type="Gene3D" id="3.30.70.920">
    <property type="match status" value="1"/>
</dbReference>
<dbReference type="InterPro" id="IPR019887">
    <property type="entry name" value="Tscrpt_reg_AsnC/Lrp_C"/>
</dbReference>
<proteinExistence type="predicted"/>
<accession>A0A075G993</accession>
<name>A0A075G993_9EURY</name>
<evidence type="ECO:0000313" key="2">
    <source>
        <dbReference type="EMBL" id="AIE98501.1"/>
    </source>
</evidence>
<evidence type="ECO:0000259" key="1">
    <source>
        <dbReference type="Pfam" id="PF01037"/>
    </source>
</evidence>
<dbReference type="Pfam" id="PF01037">
    <property type="entry name" value="AsnC_trans_reg"/>
    <property type="match status" value="1"/>
</dbReference>
<dbReference type="AlphaFoldDB" id="A0A075G993"/>
<dbReference type="SUPFAM" id="SSF54909">
    <property type="entry name" value="Dimeric alpha+beta barrel"/>
    <property type="match status" value="1"/>
</dbReference>
<sequence length="77" mass="8187">MAVGYVLINVQPGSELEVFQSIATLDIVQDATLLFGDYDIIIKMTAGRMSDIAAAVVDSIRQIEGVTDTKTLAGAEL</sequence>
<organism evidence="2">
    <name type="scientific">uncultured marine group II/III euryarchaeote KM3_05_H10</name>
    <dbReference type="NCBI Taxonomy" id="1457839"/>
    <lineage>
        <taxon>Archaea</taxon>
        <taxon>Methanobacteriati</taxon>
        <taxon>Methanobacteriota</taxon>
        <taxon>environmental samples</taxon>
    </lineage>
</organism>
<dbReference type="EMBL" id="KF900537">
    <property type="protein sequence ID" value="AIE98501.1"/>
    <property type="molecule type" value="Genomic_DNA"/>
</dbReference>
<dbReference type="InterPro" id="IPR011008">
    <property type="entry name" value="Dimeric_a/b-barrel"/>
</dbReference>